<name>A0A6J7LT76_9ZZZZ</name>
<dbReference type="AlphaFoldDB" id="A0A6J7LT76"/>
<dbReference type="InterPro" id="IPR011335">
    <property type="entry name" value="Restrct_endonuc-II-like"/>
</dbReference>
<gene>
    <name evidence="1" type="ORF">UFOPK3772_03347</name>
</gene>
<dbReference type="Gene3D" id="3.40.960.10">
    <property type="entry name" value="VSR Endonuclease"/>
    <property type="match status" value="1"/>
</dbReference>
<protein>
    <submittedName>
        <fullName evidence="1">Unannotated protein</fullName>
    </submittedName>
</protein>
<reference evidence="1" key="1">
    <citation type="submission" date="2020-05" db="EMBL/GenBank/DDBJ databases">
        <authorList>
            <person name="Chiriac C."/>
            <person name="Salcher M."/>
            <person name="Ghai R."/>
            <person name="Kavagutti S V."/>
        </authorList>
    </citation>
    <scope>NUCLEOTIDE SEQUENCE</scope>
</reference>
<dbReference type="SUPFAM" id="SSF52980">
    <property type="entry name" value="Restriction endonuclease-like"/>
    <property type="match status" value="1"/>
</dbReference>
<accession>A0A6J7LT76</accession>
<proteinExistence type="predicted"/>
<organism evidence="1">
    <name type="scientific">freshwater metagenome</name>
    <dbReference type="NCBI Taxonomy" id="449393"/>
    <lineage>
        <taxon>unclassified sequences</taxon>
        <taxon>metagenomes</taxon>
        <taxon>ecological metagenomes</taxon>
    </lineage>
</organism>
<evidence type="ECO:0000313" key="1">
    <source>
        <dbReference type="EMBL" id="CAB4970602.1"/>
    </source>
</evidence>
<dbReference type="EMBL" id="CAFBNE010000191">
    <property type="protein sequence ID" value="CAB4970602.1"/>
    <property type="molecule type" value="Genomic_DNA"/>
</dbReference>
<sequence length="335" mass="37294">MPATPNHEKSQPKEPVALRRLDAPHCTVRLCSAVGVPLIDKFGGPLAGIYLLDRVPVIKPVVTSLMVGVPQEAVLQEYLDFTNLFAAAPTDYLTPHKSWVLLRHHGRITHAKRVLGTMFNERRRRTDDSAYRSTTGSAFMPPGHVIRVDEAIPIRRAFRWLDARHGGGLTAGSILDQKGGEPFHWQMAMVVPTTDKRRIGRSPFTVIRTSDLQVPTMSSIGERQLSDALAREGVAVCPHLESIRLPDGIARPDIIIPATRSIVEYDGSYWHHGAKNHDRDVKKSRKFLDDGWQVIRVREPGLEPLALKSRGFRQLSMTINETGDAIAARVLAALR</sequence>